<dbReference type="InterPro" id="IPR024726">
    <property type="entry name" value="FhuF_C"/>
</dbReference>
<sequence length="265" mass="29590">MPSALRQPQLFEPSLAACYTGPLANFTPPLIGGTPPLEAFNTARWRDAHWLKEDLSRFAEQYPGGDLRAVVSIWSKWHLSALTVPTLTANLLLNRDLPVGLDDMQVIFNDKGATSRLWLPHEGTPITTQDPFERFATLIEQHWAPLIEQLAAISGAAQRVFWSNAGGYLDFYVNALGEHPLASQQAFEAAKALLEARNLPNGKRNPLFQPVRYFTPKGSEEVKRVRKLCCLRYLLDEFDTCGTCPLRAATWRRANAPNKPPVNAV</sequence>
<organism evidence="3 4">
    <name type="scientific">Vreelandella olivaria</name>
    <dbReference type="NCBI Taxonomy" id="390919"/>
    <lineage>
        <taxon>Bacteria</taxon>
        <taxon>Pseudomonadati</taxon>
        <taxon>Pseudomonadota</taxon>
        <taxon>Gammaproteobacteria</taxon>
        <taxon>Oceanospirillales</taxon>
        <taxon>Halomonadaceae</taxon>
        <taxon>Vreelandella</taxon>
    </lineage>
</organism>
<accession>A0ABM7GEQ1</accession>
<dbReference type="Pfam" id="PF06276">
    <property type="entry name" value="FhuF"/>
    <property type="match status" value="1"/>
</dbReference>
<protein>
    <submittedName>
        <fullName evidence="3">Ferric iron reductase FhuF</fullName>
    </submittedName>
</protein>
<dbReference type="EMBL" id="AP019416">
    <property type="protein sequence ID" value="BBI48990.1"/>
    <property type="molecule type" value="Genomic_DNA"/>
</dbReference>
<feature type="domain" description="Aerobactin siderophore biosynthesis IucA/IucC-like C-terminal" evidence="1">
    <location>
        <begin position="72"/>
        <end position="215"/>
    </location>
</feature>
<dbReference type="NCBIfam" id="TIGR03951">
    <property type="entry name" value="Fe_III_red_FhuF"/>
    <property type="match status" value="1"/>
</dbReference>
<evidence type="ECO:0000313" key="3">
    <source>
        <dbReference type="EMBL" id="BBI48990.1"/>
    </source>
</evidence>
<name>A0ABM7GEQ1_9GAMM</name>
<evidence type="ECO:0000259" key="2">
    <source>
        <dbReference type="Pfam" id="PF11575"/>
    </source>
</evidence>
<dbReference type="Pfam" id="PF11575">
    <property type="entry name" value="FhuF_C"/>
    <property type="match status" value="1"/>
</dbReference>
<keyword evidence="4" id="KW-1185">Reference proteome</keyword>
<dbReference type="InterPro" id="IPR022770">
    <property type="entry name" value="IucA/IucC-like_C"/>
</dbReference>
<reference evidence="4" key="1">
    <citation type="journal article" date="2019" name="Microbiol. Resour. Announc.">
        <title>Complete Genome Sequence of Halomonas olivaria, a Moderately Halophilic Bacterium Isolated from Olive Processing Effluents, Obtained by Nanopore Sequencing.</title>
        <authorList>
            <person name="Nagata S."/>
            <person name="Ii K.M."/>
            <person name="Tsukimi T."/>
            <person name="Miura M.C."/>
            <person name="Galipon J."/>
            <person name="Arakawa K."/>
        </authorList>
    </citation>
    <scope>NUCLEOTIDE SEQUENCE [LARGE SCALE GENOMIC DNA]</scope>
    <source>
        <strain evidence="4">TYRC17</strain>
    </source>
</reference>
<dbReference type="Proteomes" id="UP000289555">
    <property type="component" value="Chromosome"/>
</dbReference>
<dbReference type="PRINTS" id="PR01714">
    <property type="entry name" value="2FE2SRDCTASE"/>
</dbReference>
<gene>
    <name evidence="3" type="primary">fhuF</name>
    <name evidence="3" type="ORF">HORIV_14110</name>
</gene>
<evidence type="ECO:0000313" key="4">
    <source>
        <dbReference type="Proteomes" id="UP000289555"/>
    </source>
</evidence>
<proteinExistence type="predicted"/>
<feature type="domain" description="Ferric siderophore reductase C-terminal" evidence="2">
    <location>
        <begin position="226"/>
        <end position="246"/>
    </location>
</feature>
<evidence type="ECO:0000259" key="1">
    <source>
        <dbReference type="Pfam" id="PF06276"/>
    </source>
</evidence>
<dbReference type="InterPro" id="IPR008090">
    <property type="entry name" value="Fe_iron_reduct"/>
</dbReference>